<reference evidence="2 3" key="1">
    <citation type="submission" date="2019-09" db="EMBL/GenBank/DDBJ databases">
        <title>Genome sequence of Adhaeribacter sp. M2.</title>
        <authorList>
            <person name="Srinivasan S."/>
        </authorList>
    </citation>
    <scope>NUCLEOTIDE SEQUENCE [LARGE SCALE GENOMIC DNA]</scope>
    <source>
        <strain evidence="2 3">M2</strain>
    </source>
</reference>
<protein>
    <submittedName>
        <fullName evidence="2">Uncharacterized protein</fullName>
    </submittedName>
</protein>
<evidence type="ECO:0000313" key="3">
    <source>
        <dbReference type="Proteomes" id="UP000326570"/>
    </source>
</evidence>
<feature type="compositionally biased region" description="Basic and acidic residues" evidence="1">
    <location>
        <begin position="1"/>
        <end position="15"/>
    </location>
</feature>
<name>A0A5N1J995_9BACT</name>
<dbReference type="AlphaFoldDB" id="A0A5N1J995"/>
<sequence>MPSAKCHPEHSEGPRRLSGNSSLQRTGKLSQSYARKLRAPSFSTGFFIYELLLILCCFEKLNFVGKAGLAGLQIDIAIVSLEKVPCQQNFSLMLYLAAGRCVAANSFTRFRYFIIPSSLVIPDLLSEYA</sequence>
<accession>A0A5N1J995</accession>
<dbReference type="RefSeq" id="WP_150902028.1">
    <property type="nucleotide sequence ID" value="NZ_VTWT01000001.1"/>
</dbReference>
<evidence type="ECO:0000256" key="1">
    <source>
        <dbReference type="SAM" id="MobiDB-lite"/>
    </source>
</evidence>
<comment type="caution">
    <text evidence="2">The sequence shown here is derived from an EMBL/GenBank/DDBJ whole genome shotgun (WGS) entry which is preliminary data.</text>
</comment>
<keyword evidence="3" id="KW-1185">Reference proteome</keyword>
<dbReference type="Proteomes" id="UP000326570">
    <property type="component" value="Unassembled WGS sequence"/>
</dbReference>
<feature type="region of interest" description="Disordered" evidence="1">
    <location>
        <begin position="1"/>
        <end position="26"/>
    </location>
</feature>
<dbReference type="EMBL" id="VTWT01000001">
    <property type="protein sequence ID" value="KAA9345885.1"/>
    <property type="molecule type" value="Genomic_DNA"/>
</dbReference>
<organism evidence="2 3">
    <name type="scientific">Adhaeribacter soli</name>
    <dbReference type="NCBI Taxonomy" id="2607655"/>
    <lineage>
        <taxon>Bacteria</taxon>
        <taxon>Pseudomonadati</taxon>
        <taxon>Bacteroidota</taxon>
        <taxon>Cytophagia</taxon>
        <taxon>Cytophagales</taxon>
        <taxon>Hymenobacteraceae</taxon>
        <taxon>Adhaeribacter</taxon>
    </lineage>
</organism>
<proteinExistence type="predicted"/>
<gene>
    <name evidence="2" type="ORF">F0P94_02035</name>
</gene>
<evidence type="ECO:0000313" key="2">
    <source>
        <dbReference type="EMBL" id="KAA9345885.1"/>
    </source>
</evidence>